<dbReference type="Pfam" id="PF25580">
    <property type="entry name" value="TPR_Rlf"/>
    <property type="match status" value="1"/>
</dbReference>
<keyword evidence="4" id="KW-0479">Metal-binding</keyword>
<evidence type="ECO:0000259" key="14">
    <source>
        <dbReference type="PROSITE" id="PS50157"/>
    </source>
</evidence>
<dbReference type="GO" id="GO:0000981">
    <property type="term" value="F:DNA-binding transcription factor activity, RNA polymerase II-specific"/>
    <property type="evidence" value="ECO:0007669"/>
    <property type="project" value="TreeGrafter"/>
</dbReference>
<feature type="compositionally biased region" description="Low complexity" evidence="13">
    <location>
        <begin position="1699"/>
        <end position="1708"/>
    </location>
</feature>
<evidence type="ECO:0000313" key="16">
    <source>
        <dbReference type="RefSeq" id="XP_038823284.1"/>
    </source>
</evidence>
<evidence type="ECO:0000256" key="9">
    <source>
        <dbReference type="ARBA" id="ARBA00023125"/>
    </source>
</evidence>
<dbReference type="InterPro" id="IPR057986">
    <property type="entry name" value="TPR_Rlf/292/654"/>
</dbReference>
<comment type="subcellular location">
    <subcellularLocation>
        <location evidence="1">Nucleus</location>
    </subcellularLocation>
</comment>
<feature type="compositionally biased region" description="Polar residues" evidence="13">
    <location>
        <begin position="1446"/>
        <end position="1455"/>
    </location>
</feature>
<keyword evidence="15" id="KW-1185">Reference proteome</keyword>
<feature type="region of interest" description="Disordered" evidence="13">
    <location>
        <begin position="2171"/>
        <end position="2198"/>
    </location>
</feature>
<evidence type="ECO:0000256" key="8">
    <source>
        <dbReference type="ARBA" id="ARBA00023015"/>
    </source>
</evidence>
<evidence type="ECO:0000256" key="12">
    <source>
        <dbReference type="PROSITE-ProRule" id="PRU00042"/>
    </source>
</evidence>
<feature type="compositionally biased region" description="Basic and acidic residues" evidence="13">
    <location>
        <begin position="1456"/>
        <end position="1465"/>
    </location>
</feature>
<dbReference type="SMART" id="SM00355">
    <property type="entry name" value="ZnF_C2H2"/>
    <property type="match status" value="15"/>
</dbReference>
<comment type="similarity">
    <text evidence="2">Belongs to the krueppel C2H2-type zinc-finger protein family.</text>
</comment>
<dbReference type="GeneID" id="120023344"/>
<keyword evidence="6 12" id="KW-0863">Zinc-finger</keyword>
<dbReference type="PANTHER" id="PTHR15507:SF14">
    <property type="entry name" value="ZINC FINGER PROTEIN 292"/>
    <property type="match status" value="1"/>
</dbReference>
<dbReference type="GO" id="GO:0005634">
    <property type="term" value="C:nucleus"/>
    <property type="evidence" value="ECO:0007669"/>
    <property type="project" value="UniProtKB-SubCell"/>
</dbReference>
<feature type="region of interest" description="Disordered" evidence="13">
    <location>
        <begin position="2264"/>
        <end position="2284"/>
    </location>
</feature>
<feature type="compositionally biased region" description="Basic and acidic residues" evidence="13">
    <location>
        <begin position="2239"/>
        <end position="2248"/>
    </location>
</feature>
<dbReference type="GO" id="GO:0008270">
    <property type="term" value="F:zinc ion binding"/>
    <property type="evidence" value="ECO:0007669"/>
    <property type="project" value="UniProtKB-KW"/>
</dbReference>
<feature type="domain" description="C2H2-type" evidence="14">
    <location>
        <begin position="745"/>
        <end position="774"/>
    </location>
</feature>
<dbReference type="Pfam" id="PF25420">
    <property type="entry name" value="zf-C2H2_ZN292"/>
    <property type="match status" value="1"/>
</dbReference>
<dbReference type="PROSITE" id="PS00028">
    <property type="entry name" value="ZINC_FINGER_C2H2_1"/>
    <property type="match status" value="12"/>
</dbReference>
<dbReference type="Pfam" id="PF26218">
    <property type="entry name" value="zf_C2H2_ZNF292"/>
    <property type="match status" value="2"/>
</dbReference>
<evidence type="ECO:0000256" key="5">
    <source>
        <dbReference type="ARBA" id="ARBA00022737"/>
    </source>
</evidence>
<keyword evidence="9" id="KW-0238">DNA-binding</keyword>
<evidence type="ECO:0000256" key="10">
    <source>
        <dbReference type="ARBA" id="ARBA00023163"/>
    </source>
</evidence>
<feature type="region of interest" description="Disordered" evidence="13">
    <location>
        <begin position="1680"/>
        <end position="1708"/>
    </location>
</feature>
<dbReference type="PROSITE" id="PS50157">
    <property type="entry name" value="ZINC_FINGER_C2H2_2"/>
    <property type="match status" value="9"/>
</dbReference>
<feature type="domain" description="C2H2-type" evidence="14">
    <location>
        <begin position="1602"/>
        <end position="1627"/>
    </location>
</feature>
<feature type="compositionally biased region" description="Basic and acidic residues" evidence="13">
    <location>
        <begin position="1506"/>
        <end position="1519"/>
    </location>
</feature>
<dbReference type="InterPro" id="IPR036236">
    <property type="entry name" value="Znf_C2H2_sf"/>
</dbReference>
<dbReference type="KEGG" id="snh:120023344"/>
<feature type="domain" description="C2H2-type" evidence="14">
    <location>
        <begin position="1885"/>
        <end position="1915"/>
    </location>
</feature>
<evidence type="ECO:0000256" key="1">
    <source>
        <dbReference type="ARBA" id="ARBA00004123"/>
    </source>
</evidence>
<dbReference type="SUPFAM" id="SSF57667">
    <property type="entry name" value="beta-beta-alpha zinc fingers"/>
    <property type="match status" value="2"/>
</dbReference>
<feature type="region of interest" description="Disordered" evidence="13">
    <location>
        <begin position="2080"/>
        <end position="2100"/>
    </location>
</feature>
<evidence type="ECO:0000256" key="6">
    <source>
        <dbReference type="ARBA" id="ARBA00022771"/>
    </source>
</evidence>
<evidence type="ECO:0000256" key="13">
    <source>
        <dbReference type="SAM" id="MobiDB-lite"/>
    </source>
</evidence>
<evidence type="ECO:0000313" key="15">
    <source>
        <dbReference type="Proteomes" id="UP000808372"/>
    </source>
</evidence>
<sequence>MAGGETEKEYDTRKAIEGLRERFQELTTTLKESSESLSEASLRFCQEFCQILVEHAGRWKTEEEPLPLLEAYTVAILSYAKATSCLSSECENVPLVLENLAMSCLELLLSLPEHVPGALWGEFQSSVKLAHSLLQENGNTQLHMLSAMAQAPGVWNNTTLCSILSNEIPEIDRVNEFLQMEGPTLLNMRIKHLIKQNRTEKAAVLAKMCSEYPDYEGKGNFKQTYFVCLCVTKTQEQLMQEITQVDCKDALEMICNLESDGDEKGALCLCSAFLKRQLLQGDVYCAWELTLFWSKLLMRSESSADSFLDQCRKLVLLSRNVCHILFLIKVIQSEVGGVGLPVCIEMCIRALQMASSDNTDSRTTICKTISCLLPTDFEVKQACQLTEFLNQPTVNSYYAVESLYNEPDEKREDENLPVPNSLRCELLLALKTQWPFDPEFWDWRTLKRNCLALMGEEASIVSSIDTLNDTDEGLEDDAAEKGSEFKDLEDFILNTTNELNEIADEKEKNREAKKLREKGFVSARFRNWRAYMQYCVLCDKEFLGHRIVRHAQKHYKDGVYTCPICADSFNTKEILEPHVASHVKQSCKERLAAMKATRKLPKPMQSTSSHWNHLKDRAVVKLEAETNIIPNDANFLDGNHNSAETVIVNTQNPVQTTVSPPKPVQTRYEAEFTEDCVCPVTYCQKVFKFFRSLVTHVKAHKNDEEATRFLEIQRQKVVCQYCRRQFVNARHLNDHLQMHCGAKPYYCIQLNCTASFHCNSELLMHKRQHTDFKARCMFPNCGRIFNEAYLLYDHEAQHYLTFTCKIANCGKIFYSQSQLNLHQQNHDTNEVPITSENHPELKMEPSTQCSASQEETCSASVILDQKTAHDYVKEGVVKSDSSTSTVPENPNGTVKIKHSVESMLNSVINPRKELQKCYVPLIKTKLGLENAKLSPDVPLQDMIANCEDQNHCGTNPLKGYPKEDPDNQPTEAVQKVLPQAFPLPEIKSEPPFLLHPYESTPAITGRDEDAHSCPLEACDRKYSTPKSLSRHVKKNHPVIFEDWKLAKKYKKVAKITSRKVPSVNRTSKDQTSLHQVSQCRNTGLQQFEYPMACSSLPAVCPPWEAPPNQTGLMQSEMGEAWTSTLNNCYADVFHPNEYTNKSVTPWQSESHPTGYPLERGREHTPANMHGSAIHPIKSESSLMNQMSEYVSSSLMLDNGGHMHSGGQHYGIINSGVNTDSVDVSLMRKNYSSMFSQESNGNNLSAGGFLASYVPDESSNLSSRSRPSTDIPSNVLSHDGQVAPRNTVEMTNIENITHFTSPSYENQMNSSVDDMLLSPHASIQTDFSYDENTCHAESEAIPADDKNAVHETQTVKRCRLSKRTKWPAIIKNGKVICRRCFREFSSTKSLGGHLSKRSQCKPLDEMDLTDDLPTSFLDFLNDPNVPETNGSTNNLVNVEIPQEVVGNLSTPNTSDLAQKETSKPLDSHSLNTFPSVLTGGQSKLCPNKTGVWIELIQSKNHVGSQQEEEKSNDSLAEKRSNTTSIAACQDDKVIEIQNALQMLDLVEAAHEKSLQENCSSKYNDRQSNAISSDNVMQKDSDQSMTTKLIMKEDQNRDNGPKPFKCEMDHCEYGFMTKEALFRHLARVHDYTIEMIEDLKKTPVKFSPYPCHICPKTFTRTTGLRIHYEKVHHLTQAEMNKLKVGSRKKKSSNSTIETEVESSNGTGSSVVSTLIKQEPLDIDIGCPMQSTNQEGHAQSSEIITAGDVVQEDSFHQSTVEGVQSPQDTLEDLDKSFYQLESPSKTGYTKNEPSLTAMQTNHTPVLKQKFGQGDTLKEPEASSNTKYFSHATEAISSQAVKPSPEKASCSKYTISKDEVHVQKKEKFQKRLGIQLCDADNSFSPYRPYRCVHEGCAAAFTIQQNLILHCRAMHQSSLPLPSGDLDTDIPGQQAAEVPNNEIRCQVKDCSRIFPGITTLVQHYLLLHKFTRDKATVMMSSIKVGTFQCDRSECTLSFTSVEKYIDHIKNFHKEINISERGSVDQTFKCEYDGCDRVYTTKSNLLRHEMKKHNLIYIPRTQQQRTTGVIPNNGKENIENKFKVKKKNTKKKDDKSPDHWTSFGKPSLKSMDEASAMCTKNFSLQYPCMIKGCDAVERAERNIFRHYTTHGLTERYIEDQRSQFIFCKKYPRSRFKDANKSEGMSTDASAEETDPNESEPEISKTNCQGQEALDGIIQAEAKLSTDASSESQSSTSEVKKRGRPLKSERRALACPDRRLTLRNHSADKVYQLTDTSDQSFTASQEEETEDGVALDTLLKFLETSPSTHTPKRKMSGGSRTELPLKQQRTFQQKTANIICETPDIFIEACQNLVDFRNPLSLQSVNNVKIVMDKTFSNGAERLLKQLQDMRPMVLIKKWLHS</sequence>
<evidence type="ECO:0000256" key="4">
    <source>
        <dbReference type="ARBA" id="ARBA00022723"/>
    </source>
</evidence>
<organism evidence="15 16">
    <name type="scientific">Salvelinus namaycush</name>
    <name type="common">Lake trout</name>
    <name type="synonym">Salmo namaycush</name>
    <dbReference type="NCBI Taxonomy" id="8040"/>
    <lineage>
        <taxon>Eukaryota</taxon>
        <taxon>Metazoa</taxon>
        <taxon>Chordata</taxon>
        <taxon>Craniata</taxon>
        <taxon>Vertebrata</taxon>
        <taxon>Euteleostomi</taxon>
        <taxon>Actinopterygii</taxon>
        <taxon>Neopterygii</taxon>
        <taxon>Teleostei</taxon>
        <taxon>Protacanthopterygii</taxon>
        <taxon>Salmoniformes</taxon>
        <taxon>Salmonidae</taxon>
        <taxon>Salmoninae</taxon>
        <taxon>Salvelinus</taxon>
    </lineage>
</organism>
<feature type="domain" description="C2H2-type" evidence="14">
    <location>
        <begin position="560"/>
        <end position="587"/>
    </location>
</feature>
<evidence type="ECO:0000256" key="2">
    <source>
        <dbReference type="ARBA" id="ARBA00006991"/>
    </source>
</evidence>
<dbReference type="Gene3D" id="3.30.160.60">
    <property type="entry name" value="Classic Zinc Finger"/>
    <property type="match status" value="6"/>
</dbReference>
<evidence type="ECO:0000256" key="7">
    <source>
        <dbReference type="ARBA" id="ARBA00022833"/>
    </source>
</evidence>
<keyword evidence="7" id="KW-0862">Zinc</keyword>
<feature type="compositionally biased region" description="Low complexity" evidence="13">
    <location>
        <begin position="1257"/>
        <end position="1267"/>
    </location>
</feature>
<feature type="domain" description="C2H2-type" evidence="14">
    <location>
        <begin position="676"/>
        <end position="705"/>
    </location>
</feature>
<evidence type="ECO:0000256" key="11">
    <source>
        <dbReference type="ARBA" id="ARBA00023242"/>
    </source>
</evidence>
<dbReference type="InterPro" id="IPR052251">
    <property type="entry name" value="GH-ZnFinger_Regulators"/>
</dbReference>
<feature type="region of interest" description="Disordered" evidence="13">
    <location>
        <begin position="1499"/>
        <end position="1521"/>
    </location>
</feature>
<feature type="domain" description="C2H2-type" evidence="14">
    <location>
        <begin position="2022"/>
        <end position="2047"/>
    </location>
</feature>
<protein>
    <submittedName>
        <fullName evidence="16">Zinc finger protein 292-like</fullName>
    </submittedName>
</protein>
<feature type="domain" description="C2H2-type" evidence="14">
    <location>
        <begin position="802"/>
        <end position="832"/>
    </location>
</feature>
<name>A0A8U0TNI9_SALNM</name>
<keyword evidence="3" id="KW-0597">Phosphoprotein</keyword>
<gene>
    <name evidence="16" type="primary">LOC120023344</name>
</gene>
<feature type="domain" description="C2H2-type" evidence="14">
    <location>
        <begin position="1647"/>
        <end position="1675"/>
    </location>
</feature>
<dbReference type="Proteomes" id="UP000808372">
    <property type="component" value="Chromosome 28"/>
</dbReference>
<feature type="compositionally biased region" description="Acidic residues" evidence="13">
    <location>
        <begin position="2183"/>
        <end position="2194"/>
    </location>
</feature>
<dbReference type="GO" id="GO:0003677">
    <property type="term" value="F:DNA binding"/>
    <property type="evidence" value="ECO:0007669"/>
    <property type="project" value="UniProtKB-KW"/>
</dbReference>
<keyword evidence="10" id="KW-0804">Transcription</keyword>
<feature type="compositionally biased region" description="Polar residues" evidence="13">
    <location>
        <begin position="2266"/>
        <end position="2277"/>
    </location>
</feature>
<dbReference type="PANTHER" id="PTHR15507">
    <property type="entry name" value="ZINC FINGER PROTEIN RLF"/>
    <property type="match status" value="1"/>
</dbReference>
<reference evidence="16" key="1">
    <citation type="submission" date="2025-08" db="UniProtKB">
        <authorList>
            <consortium name="RefSeq"/>
        </authorList>
    </citation>
    <scope>IDENTIFICATION</scope>
    <source>
        <tissue evidence="16">White muscle</tissue>
    </source>
</reference>
<keyword evidence="11" id="KW-0539">Nucleus</keyword>
<dbReference type="RefSeq" id="XP_038823284.1">
    <property type="nucleotide sequence ID" value="XM_038967356.1"/>
</dbReference>
<proteinExistence type="inferred from homology"/>
<keyword evidence="5" id="KW-0677">Repeat</keyword>
<dbReference type="Pfam" id="PF00096">
    <property type="entry name" value="zf-C2H2"/>
    <property type="match status" value="3"/>
</dbReference>
<feature type="region of interest" description="Disordered" evidence="13">
    <location>
        <begin position="2217"/>
        <end position="2248"/>
    </location>
</feature>
<feature type="compositionally biased region" description="Low complexity" evidence="13">
    <location>
        <begin position="2218"/>
        <end position="2230"/>
    </location>
</feature>
<evidence type="ECO:0000256" key="3">
    <source>
        <dbReference type="ARBA" id="ARBA00022553"/>
    </source>
</evidence>
<accession>A0A8U0TNI9</accession>
<feature type="domain" description="C2H2-type" evidence="14">
    <location>
        <begin position="717"/>
        <end position="744"/>
    </location>
</feature>
<dbReference type="InterPro" id="IPR013087">
    <property type="entry name" value="Znf_C2H2_type"/>
</dbReference>
<keyword evidence="8" id="KW-0805">Transcription regulation</keyword>
<feature type="region of interest" description="Disordered" evidence="13">
    <location>
        <begin position="1256"/>
        <end position="1278"/>
    </location>
</feature>
<dbReference type="InterPro" id="IPR058902">
    <property type="entry name" value="zf_C2H2_ZNF292/Rlf"/>
</dbReference>
<feature type="region of interest" description="Disordered" evidence="13">
    <location>
        <begin position="1445"/>
        <end position="1467"/>
    </location>
</feature>